<sequence>MNTRAFFSVFVTLFAVIFLISLFHAQHTRQDLQVREVELSMLHQQLSKEWFLVRNALSNFTSDAMLNHVRAVDGVIDYDGCNAYVPSSSNFASDVNSYWDQVTNYSNLRFSTNCDVNLSGGIELQMEGPSLTIEELRSNERAYGLLSCSRATNNASLTITRPFVVRKLVEKDYPSPGQCRISVYDILGTNDNPALKYSHRKLDVNATFV</sequence>
<name>A0A8T4C7U6_9ARCH</name>
<dbReference type="Proteomes" id="UP000774699">
    <property type="component" value="Unassembled WGS sequence"/>
</dbReference>
<evidence type="ECO:0000313" key="2">
    <source>
        <dbReference type="Proteomes" id="UP000774699"/>
    </source>
</evidence>
<dbReference type="AlphaFoldDB" id="A0A8T4C7U6"/>
<comment type="caution">
    <text evidence="1">The sequence shown here is derived from an EMBL/GenBank/DDBJ whole genome shotgun (WGS) entry which is preliminary data.</text>
</comment>
<reference evidence="1" key="1">
    <citation type="submission" date="2019-03" db="EMBL/GenBank/DDBJ databases">
        <title>Lake Tanganyika Metagenome-Assembled Genomes (MAGs).</title>
        <authorList>
            <person name="Tran P."/>
        </authorList>
    </citation>
    <scope>NUCLEOTIDE SEQUENCE</scope>
    <source>
        <strain evidence="1">M_DeepCast_50m_m2_156</strain>
    </source>
</reference>
<protein>
    <submittedName>
        <fullName evidence="1">Uncharacterized protein</fullName>
    </submittedName>
</protein>
<gene>
    <name evidence="1" type="ORF">FJY86_04350</name>
</gene>
<evidence type="ECO:0000313" key="1">
    <source>
        <dbReference type="EMBL" id="MBM3282539.1"/>
    </source>
</evidence>
<organism evidence="1 2">
    <name type="scientific">Candidatus Iainarchaeum sp</name>
    <dbReference type="NCBI Taxonomy" id="3101447"/>
    <lineage>
        <taxon>Archaea</taxon>
        <taxon>Candidatus Iainarchaeota</taxon>
        <taxon>Candidatus Iainarchaeia</taxon>
        <taxon>Candidatus Iainarchaeales</taxon>
        <taxon>Candidatus Iainarchaeaceae</taxon>
        <taxon>Candidatus Iainarchaeum</taxon>
    </lineage>
</organism>
<dbReference type="EMBL" id="VGJJ01000042">
    <property type="protein sequence ID" value="MBM3282539.1"/>
    <property type="molecule type" value="Genomic_DNA"/>
</dbReference>
<proteinExistence type="predicted"/>
<accession>A0A8T4C7U6</accession>